<dbReference type="InParanoid" id="A0A409VIX0"/>
<gene>
    <name evidence="1" type="ORF">CVT24_000341</name>
</gene>
<comment type="caution">
    <text evidence="1">The sequence shown here is derived from an EMBL/GenBank/DDBJ whole genome shotgun (WGS) entry which is preliminary data.</text>
</comment>
<keyword evidence="2" id="KW-1185">Reference proteome</keyword>
<dbReference type="Proteomes" id="UP000284842">
    <property type="component" value="Unassembled WGS sequence"/>
</dbReference>
<dbReference type="AlphaFoldDB" id="A0A409VIX0"/>
<evidence type="ECO:0000313" key="1">
    <source>
        <dbReference type="EMBL" id="PPQ66229.1"/>
    </source>
</evidence>
<name>A0A409VIX0_9AGAR</name>
<protein>
    <submittedName>
        <fullName evidence="1">Uncharacterized protein</fullName>
    </submittedName>
</protein>
<accession>A0A409VIX0</accession>
<reference evidence="1 2" key="1">
    <citation type="journal article" date="2018" name="Evol. Lett.">
        <title>Horizontal gene cluster transfer increased hallucinogenic mushroom diversity.</title>
        <authorList>
            <person name="Reynolds H.T."/>
            <person name="Vijayakumar V."/>
            <person name="Gluck-Thaler E."/>
            <person name="Korotkin H.B."/>
            <person name="Matheny P.B."/>
            <person name="Slot J.C."/>
        </authorList>
    </citation>
    <scope>NUCLEOTIDE SEQUENCE [LARGE SCALE GENOMIC DNA]</scope>
    <source>
        <strain evidence="1 2">2629</strain>
    </source>
</reference>
<dbReference type="EMBL" id="NHTK01006048">
    <property type="protein sequence ID" value="PPQ66229.1"/>
    <property type="molecule type" value="Genomic_DNA"/>
</dbReference>
<evidence type="ECO:0000313" key="2">
    <source>
        <dbReference type="Proteomes" id="UP000284842"/>
    </source>
</evidence>
<sequence>MSTPDTTFHMQMKESDADSEFASVFKKGDKEMRAALEAMFATQDDSEEALAKNQAKCRHLTEALCKVFLKSIKDWLYWDELSSKFQTTMKSVTRTRNAQSIHLEELADAFSNLRDLGPRIETVVIDFTDIHSATISKVESTKDFIKSCLCAFKTHQELIDRGLNPEMEPVISTEMADICQLLEDMGVANLKLEEKTAYKEAIKLKVQRLERHLW</sequence>
<proteinExistence type="predicted"/>
<organism evidence="1 2">
    <name type="scientific">Panaeolus cyanescens</name>
    <dbReference type="NCBI Taxonomy" id="181874"/>
    <lineage>
        <taxon>Eukaryota</taxon>
        <taxon>Fungi</taxon>
        <taxon>Dikarya</taxon>
        <taxon>Basidiomycota</taxon>
        <taxon>Agaricomycotina</taxon>
        <taxon>Agaricomycetes</taxon>
        <taxon>Agaricomycetidae</taxon>
        <taxon>Agaricales</taxon>
        <taxon>Agaricineae</taxon>
        <taxon>Galeropsidaceae</taxon>
        <taxon>Panaeolus</taxon>
    </lineage>
</organism>